<comment type="subunit">
    <text evidence="9">Homodimer.</text>
</comment>
<feature type="binding site" evidence="9">
    <location>
        <begin position="16"/>
        <end position="18"/>
    </location>
    <ligand>
        <name>substrate</name>
    </ligand>
</feature>
<dbReference type="InterPro" id="IPR006680">
    <property type="entry name" value="Amidohydro-rel"/>
</dbReference>
<organism evidence="11 12">
    <name type="scientific">Rubritalea spongiae</name>
    <dbReference type="NCBI Taxonomy" id="430797"/>
    <lineage>
        <taxon>Bacteria</taxon>
        <taxon>Pseudomonadati</taxon>
        <taxon>Verrucomicrobiota</taxon>
        <taxon>Verrucomicrobiia</taxon>
        <taxon>Verrucomicrobiales</taxon>
        <taxon>Rubritaleaceae</taxon>
        <taxon>Rubritalea</taxon>
    </lineage>
</organism>
<dbReference type="PIRSF" id="PIRSF001237">
    <property type="entry name" value="DHOdimr"/>
    <property type="match status" value="1"/>
</dbReference>
<proteinExistence type="inferred from homology"/>
<accession>A0ABW5DXC6</accession>
<evidence type="ECO:0000256" key="8">
    <source>
        <dbReference type="ARBA" id="ARBA00022975"/>
    </source>
</evidence>
<dbReference type="HAMAP" id="MF_00219">
    <property type="entry name" value="PyrC_classII"/>
    <property type="match status" value="1"/>
</dbReference>
<feature type="binding site" evidence="9">
    <location>
        <position position="14"/>
    </location>
    <ligand>
        <name>Zn(2+)</name>
        <dbReference type="ChEBI" id="CHEBI:29105"/>
        <label>1</label>
    </ligand>
</feature>
<keyword evidence="7 9" id="KW-0862">Zinc</keyword>
<evidence type="ECO:0000256" key="2">
    <source>
        <dbReference type="ARBA" id="ARBA00004880"/>
    </source>
</evidence>
<dbReference type="InterPro" id="IPR002195">
    <property type="entry name" value="Dihydroorotase_CS"/>
</dbReference>
<feature type="binding site" evidence="9">
    <location>
        <position position="134"/>
    </location>
    <ligand>
        <name>Zn(2+)</name>
        <dbReference type="ChEBI" id="CHEBI:29105"/>
        <label>2</label>
    </ligand>
</feature>
<feature type="binding site" evidence="9">
    <location>
        <position position="134"/>
    </location>
    <ligand>
        <name>substrate</name>
    </ligand>
</feature>
<dbReference type="PANTHER" id="PTHR43137:SF1">
    <property type="entry name" value="DIHYDROOROTASE"/>
    <property type="match status" value="1"/>
</dbReference>
<evidence type="ECO:0000256" key="4">
    <source>
        <dbReference type="ARBA" id="ARBA00012860"/>
    </source>
</evidence>
<feature type="binding site" evidence="9">
    <location>
        <position position="256"/>
    </location>
    <ligand>
        <name>substrate</name>
    </ligand>
</feature>
<keyword evidence="8 9" id="KW-0665">Pyrimidine biosynthesis</keyword>
<keyword evidence="12" id="KW-1185">Reference proteome</keyword>
<feature type="domain" description="Amidohydrolase-related" evidence="10">
    <location>
        <begin position="82"/>
        <end position="294"/>
    </location>
</feature>
<feature type="modified residue" description="N6-carboxylysine" evidence="9">
    <location>
        <position position="97"/>
    </location>
</feature>
<evidence type="ECO:0000256" key="1">
    <source>
        <dbReference type="ARBA" id="ARBA00002368"/>
    </source>
</evidence>
<keyword evidence="6 9" id="KW-0378">Hydrolase</keyword>
<reference evidence="12" key="1">
    <citation type="journal article" date="2019" name="Int. J. Syst. Evol. Microbiol.">
        <title>The Global Catalogue of Microorganisms (GCM) 10K type strain sequencing project: providing services to taxonomists for standard genome sequencing and annotation.</title>
        <authorList>
            <consortium name="The Broad Institute Genomics Platform"/>
            <consortium name="The Broad Institute Genome Sequencing Center for Infectious Disease"/>
            <person name="Wu L."/>
            <person name="Ma J."/>
        </authorList>
    </citation>
    <scope>NUCLEOTIDE SEQUENCE [LARGE SCALE GENOMIC DNA]</scope>
    <source>
        <strain evidence="12">JCM 16545</strain>
    </source>
</reference>
<evidence type="ECO:0000256" key="9">
    <source>
        <dbReference type="HAMAP-Rule" id="MF_00219"/>
    </source>
</evidence>
<feature type="binding site" evidence="9">
    <location>
        <position position="168"/>
    </location>
    <ligand>
        <name>Zn(2+)</name>
        <dbReference type="ChEBI" id="CHEBI:29105"/>
        <label>2</label>
    </ligand>
</feature>
<evidence type="ECO:0000259" key="10">
    <source>
        <dbReference type="Pfam" id="PF04909"/>
    </source>
</evidence>
<sequence>MPKEITLCSPLDMHLHLRDGDMMKLVTPLTAETFSGAVIMPNLVPPVDSLELLLAYKKRILSSLGGHQFDPYMMLFFRGDYTEAELAAAKEYMLGIKLYPAGATTNSEAGVKAIDAVEPVFKMMEEMGIPLMVHGETHGFVMDREKEFLASYDYLAQKFPKLQITMEHITTADAVALLDEHENLRATVTLQHLIITLDDVAGGMLDPHLFCKPIAKRPEDREALLQAALEGHPRLMFGSDSAPHPVEKKECCGCAAGVFTAPLAIARLAQLFDKHDKLDNLQAFISDNAQRLYGVEPAEKLVTVANVPFEVPTAYTGHDQHVVPMHAGETLDWNVTSIKA</sequence>
<comment type="catalytic activity">
    <reaction evidence="9">
        <text>(S)-dihydroorotate + H2O = N-carbamoyl-L-aspartate + H(+)</text>
        <dbReference type="Rhea" id="RHEA:24296"/>
        <dbReference type="ChEBI" id="CHEBI:15377"/>
        <dbReference type="ChEBI" id="CHEBI:15378"/>
        <dbReference type="ChEBI" id="CHEBI:30864"/>
        <dbReference type="ChEBI" id="CHEBI:32814"/>
        <dbReference type="EC" id="3.5.2.3"/>
    </reaction>
</comment>
<evidence type="ECO:0000313" key="12">
    <source>
        <dbReference type="Proteomes" id="UP001597297"/>
    </source>
</evidence>
<dbReference type="Proteomes" id="UP001597297">
    <property type="component" value="Unassembled WGS sequence"/>
</dbReference>
<protein>
    <recommendedName>
        <fullName evidence="4 9">Dihydroorotase</fullName>
        <shortName evidence="9">DHOase</shortName>
        <ecNumber evidence="4 9">3.5.2.3</ecNumber>
    </recommendedName>
</protein>
<evidence type="ECO:0000256" key="7">
    <source>
        <dbReference type="ARBA" id="ARBA00022833"/>
    </source>
</evidence>
<dbReference type="Gene3D" id="3.20.20.140">
    <property type="entry name" value="Metal-dependent hydrolases"/>
    <property type="match status" value="1"/>
</dbReference>
<dbReference type="CDD" id="cd01294">
    <property type="entry name" value="DHOase"/>
    <property type="match status" value="1"/>
</dbReference>
<dbReference type="InterPro" id="IPR004721">
    <property type="entry name" value="DHOdimr"/>
</dbReference>
<dbReference type="EMBL" id="JBHUJC010000001">
    <property type="protein sequence ID" value="MFD2274982.1"/>
    <property type="molecule type" value="Genomic_DNA"/>
</dbReference>
<feature type="binding site" evidence="9">
    <location>
        <position position="244"/>
    </location>
    <ligand>
        <name>substrate</name>
    </ligand>
</feature>
<feature type="active site" evidence="9">
    <location>
        <position position="240"/>
    </location>
</feature>
<feature type="binding site" evidence="9">
    <location>
        <position position="16"/>
    </location>
    <ligand>
        <name>Zn(2+)</name>
        <dbReference type="ChEBI" id="CHEBI:29105"/>
        <label>1</label>
    </ligand>
</feature>
<evidence type="ECO:0000256" key="3">
    <source>
        <dbReference type="ARBA" id="ARBA00005631"/>
    </source>
</evidence>
<dbReference type="PROSITE" id="PS00482">
    <property type="entry name" value="DIHYDROOROTASE_1"/>
    <property type="match status" value="1"/>
</dbReference>
<evidence type="ECO:0000256" key="5">
    <source>
        <dbReference type="ARBA" id="ARBA00022723"/>
    </source>
</evidence>
<dbReference type="EC" id="3.5.2.3" evidence="4 9"/>
<evidence type="ECO:0000256" key="6">
    <source>
        <dbReference type="ARBA" id="ARBA00022801"/>
    </source>
</evidence>
<comment type="similarity">
    <text evidence="3 9">Belongs to the metallo-dependent hydrolases superfamily. DHOase family. Class II DHOase subfamily.</text>
</comment>
<feature type="binding site" description="via carbamate group" evidence="9">
    <location>
        <position position="97"/>
    </location>
    <ligand>
        <name>Zn(2+)</name>
        <dbReference type="ChEBI" id="CHEBI:29105"/>
        <label>2</label>
    </ligand>
</feature>
<dbReference type="NCBIfam" id="TIGR00856">
    <property type="entry name" value="pyrC_dimer"/>
    <property type="match status" value="1"/>
</dbReference>
<dbReference type="PROSITE" id="PS00483">
    <property type="entry name" value="DIHYDROOROTASE_2"/>
    <property type="match status" value="1"/>
</dbReference>
<dbReference type="PANTHER" id="PTHR43137">
    <property type="entry name" value="DIHYDROOROTASE"/>
    <property type="match status" value="1"/>
</dbReference>
<dbReference type="SUPFAM" id="SSF51556">
    <property type="entry name" value="Metallo-dependent hydrolases"/>
    <property type="match status" value="1"/>
</dbReference>
<keyword evidence="5 9" id="KW-0479">Metal-binding</keyword>
<feature type="binding site" evidence="9">
    <location>
        <position position="240"/>
    </location>
    <ligand>
        <name>Zn(2+)</name>
        <dbReference type="ChEBI" id="CHEBI:29105"/>
        <label>1</label>
    </ligand>
</feature>
<gene>
    <name evidence="9 11" type="primary">pyrC</name>
    <name evidence="11" type="ORF">ACFSQZ_00740</name>
</gene>
<evidence type="ECO:0000313" key="11">
    <source>
        <dbReference type="EMBL" id="MFD2274982.1"/>
    </source>
</evidence>
<comment type="pathway">
    <text evidence="2 9">Pyrimidine metabolism; UMP biosynthesis via de novo pathway; (S)-dihydroorotate from bicarbonate: step 3/3.</text>
</comment>
<dbReference type="InterPro" id="IPR032466">
    <property type="entry name" value="Metal_Hydrolase"/>
</dbReference>
<dbReference type="GO" id="GO:0004151">
    <property type="term" value="F:dihydroorotase activity"/>
    <property type="evidence" value="ECO:0007669"/>
    <property type="project" value="UniProtKB-EC"/>
</dbReference>
<feature type="binding site" description="via carbamate group" evidence="9">
    <location>
        <position position="97"/>
    </location>
    <ligand>
        <name>Zn(2+)</name>
        <dbReference type="ChEBI" id="CHEBI:29105"/>
        <label>1</label>
    </ligand>
</feature>
<name>A0ABW5DXC6_9BACT</name>
<feature type="binding site" evidence="9">
    <location>
        <position position="42"/>
    </location>
    <ligand>
        <name>substrate</name>
    </ligand>
</feature>
<comment type="caution">
    <text evidence="9">Lacks conserved residue(s) required for the propagation of feature annotation.</text>
</comment>
<dbReference type="Pfam" id="PF04909">
    <property type="entry name" value="Amidohydro_2"/>
    <property type="match status" value="1"/>
</dbReference>
<dbReference type="RefSeq" id="WP_377096160.1">
    <property type="nucleotide sequence ID" value="NZ_JBHSJM010000001.1"/>
</dbReference>
<comment type="caution">
    <text evidence="11">The sequence shown here is derived from an EMBL/GenBank/DDBJ whole genome shotgun (WGS) entry which is preliminary data.</text>
</comment>
<comment type="cofactor">
    <cofactor evidence="9">
        <name>Zn(2+)</name>
        <dbReference type="ChEBI" id="CHEBI:29105"/>
    </cofactor>
    <text evidence="9">Binds 2 Zn(2+) ions per subunit.</text>
</comment>
<comment type="function">
    <text evidence="1 9">Catalyzes the reversible cyclization of carbamoyl aspartate to dihydroorotate.</text>
</comment>